<dbReference type="Gene3D" id="1.25.10.50">
    <property type="match status" value="1"/>
</dbReference>
<feature type="compositionally biased region" description="Pro residues" evidence="1">
    <location>
        <begin position="165"/>
        <end position="176"/>
    </location>
</feature>
<organism evidence="4">
    <name type="scientific">Chaetomium thermophilum (strain DSM 1495 / CBS 144.50 / IMI 039719)</name>
    <name type="common">Thermochaetoides thermophila</name>
    <dbReference type="NCBI Taxonomy" id="759272"/>
    <lineage>
        <taxon>Eukaryota</taxon>
        <taxon>Fungi</taxon>
        <taxon>Dikarya</taxon>
        <taxon>Ascomycota</taxon>
        <taxon>Pezizomycotina</taxon>
        <taxon>Sordariomycetes</taxon>
        <taxon>Sordariomycetidae</taxon>
        <taxon>Sordariales</taxon>
        <taxon>Chaetomiaceae</taxon>
        <taxon>Thermochaetoides</taxon>
    </lineage>
</organism>
<dbReference type="InterPro" id="IPR041335">
    <property type="entry name" value="HSM3_N"/>
</dbReference>
<dbReference type="Pfam" id="PF18795">
    <property type="entry name" value="HSM3_N"/>
    <property type="match status" value="1"/>
</dbReference>
<evidence type="ECO:0000256" key="1">
    <source>
        <dbReference type="SAM" id="MobiDB-lite"/>
    </source>
</evidence>
<dbReference type="EMBL" id="GL988041">
    <property type="protein sequence ID" value="EGS21345.1"/>
    <property type="molecule type" value="Genomic_DNA"/>
</dbReference>
<dbReference type="AlphaFoldDB" id="G0S4X4"/>
<dbReference type="STRING" id="759272.G0S4X4"/>
<evidence type="ECO:0000313" key="3">
    <source>
        <dbReference type="EMBL" id="EGS21345.1"/>
    </source>
</evidence>
<dbReference type="RefSeq" id="XP_006693641.1">
    <property type="nucleotide sequence ID" value="XM_006693578.1"/>
</dbReference>
<dbReference type="Proteomes" id="UP000008066">
    <property type="component" value="Unassembled WGS sequence"/>
</dbReference>
<keyword evidence="4" id="KW-1185">Reference proteome</keyword>
<dbReference type="OMA" id="QWAALSM"/>
<reference evidence="3 4" key="1">
    <citation type="journal article" date="2011" name="Cell">
        <title>Insight into structure and assembly of the nuclear pore complex by utilizing the genome of a eukaryotic thermophile.</title>
        <authorList>
            <person name="Amlacher S."/>
            <person name="Sarges P."/>
            <person name="Flemming D."/>
            <person name="van Noort V."/>
            <person name="Kunze R."/>
            <person name="Devos D.P."/>
            <person name="Arumugam M."/>
            <person name="Bork P."/>
            <person name="Hurt E."/>
        </authorList>
    </citation>
    <scope>NUCLEOTIDE SEQUENCE [LARGE SCALE GENOMIC DNA]</scope>
    <source>
        <strain evidence="4">DSM 1495 / CBS 144.50 / IMI 039719</strain>
    </source>
</reference>
<sequence length="383" mass="42520">MDSVPVRGLDEFDRHLDDLIQDPTLELNAKLFDDIELQLTEANIPPLIPRFLPRLTTILKTYTRELTIITNITGKLIRPVSFVQVMQMASPDDLIQALESPSSPANVLALAILQKASASPQEVTMLSAYVPLVKALIHRWLSSPRVEVGQGANKVLGDLLDVDCPLPPPPPPPPTAPGENSPPIISRRKAPGNGSLWKLLFQDKEIYTYILELCSGRHPETAHPRQLSLAQGRLLRLLPRLAALDFRAVSHSHITPPTPVHLTNGNQQNGDSMTPVPPVRNPRPGDGLLQFAALCMVQRSDQLMHLNLIDFFEALVSLLRVTEHTPLKVEVMRSILREATAGDEMLKKALLSLPDRTVDEEAEDLKKWIEEIMPGETVRLAIR</sequence>
<dbReference type="eggNOG" id="ENOG502S03U">
    <property type="taxonomic scope" value="Eukaryota"/>
</dbReference>
<proteinExistence type="predicted"/>
<name>G0S4X4_CHATD</name>
<protein>
    <recommendedName>
        <fullName evidence="2">DNA mismatch repair protein HSM3 N-terminal domain-containing protein</fullName>
    </recommendedName>
</protein>
<gene>
    <name evidence="3" type="ORF">CTHT_0032000</name>
</gene>
<dbReference type="GeneID" id="18257238"/>
<feature type="domain" description="DNA mismatch repair protein HSM3 N-terminal" evidence="2">
    <location>
        <begin position="29"/>
        <end position="123"/>
    </location>
</feature>
<evidence type="ECO:0000313" key="4">
    <source>
        <dbReference type="Proteomes" id="UP000008066"/>
    </source>
</evidence>
<evidence type="ECO:0000259" key="2">
    <source>
        <dbReference type="Pfam" id="PF18795"/>
    </source>
</evidence>
<feature type="region of interest" description="Disordered" evidence="1">
    <location>
        <begin position="161"/>
        <end position="189"/>
    </location>
</feature>
<dbReference type="KEGG" id="cthr:CTHT_0032000"/>
<accession>G0S4X4</accession>
<dbReference type="HOGENOM" id="CLU_064433_0_0_1"/>
<dbReference type="OrthoDB" id="4538483at2759"/>